<dbReference type="SUPFAM" id="SSF54637">
    <property type="entry name" value="Thioesterase/thiol ester dehydrase-isomerase"/>
    <property type="match status" value="1"/>
</dbReference>
<organism evidence="2 3">
    <name type="scientific">Limnobacter humi</name>
    <dbReference type="NCBI Taxonomy" id="1778671"/>
    <lineage>
        <taxon>Bacteria</taxon>
        <taxon>Pseudomonadati</taxon>
        <taxon>Pseudomonadota</taxon>
        <taxon>Betaproteobacteria</taxon>
        <taxon>Burkholderiales</taxon>
        <taxon>Burkholderiaceae</taxon>
        <taxon>Limnobacter</taxon>
    </lineage>
</organism>
<dbReference type="Pfam" id="PF13279">
    <property type="entry name" value="4HBT_2"/>
    <property type="match status" value="1"/>
</dbReference>
<dbReference type="PANTHER" id="PTHR31793">
    <property type="entry name" value="4-HYDROXYBENZOYL-COA THIOESTERASE FAMILY MEMBER"/>
    <property type="match status" value="1"/>
</dbReference>
<reference evidence="2 3" key="1">
    <citation type="submission" date="2022-07" db="EMBL/GenBank/DDBJ databases">
        <authorList>
            <person name="Xamxidin M."/>
            <person name="Wu M."/>
        </authorList>
    </citation>
    <scope>NUCLEOTIDE SEQUENCE [LARGE SCALE GENOMIC DNA]</scope>
    <source>
        <strain evidence="2 3">NBRC 111650</strain>
    </source>
</reference>
<keyword evidence="1" id="KW-0378">Hydrolase</keyword>
<protein>
    <submittedName>
        <fullName evidence="2">Acyl-CoA thioesterase</fullName>
    </submittedName>
</protein>
<evidence type="ECO:0000313" key="2">
    <source>
        <dbReference type="EMBL" id="MCQ8896473.1"/>
    </source>
</evidence>
<dbReference type="Gene3D" id="3.10.129.10">
    <property type="entry name" value="Hotdog Thioesterase"/>
    <property type="match status" value="1"/>
</dbReference>
<dbReference type="InterPro" id="IPR029069">
    <property type="entry name" value="HotDog_dom_sf"/>
</dbReference>
<dbReference type="CDD" id="cd00586">
    <property type="entry name" value="4HBT"/>
    <property type="match status" value="1"/>
</dbReference>
<name>A0ABT1WG27_9BURK</name>
<dbReference type="Proteomes" id="UP001204142">
    <property type="component" value="Unassembled WGS sequence"/>
</dbReference>
<keyword evidence="3" id="KW-1185">Reference proteome</keyword>
<proteinExistence type="predicted"/>
<dbReference type="InterPro" id="IPR050563">
    <property type="entry name" value="4-hydroxybenzoyl-CoA_TE"/>
</dbReference>
<accession>A0ABT1WG27</accession>
<dbReference type="EMBL" id="JANIGO010000002">
    <property type="protein sequence ID" value="MCQ8896473.1"/>
    <property type="molecule type" value="Genomic_DNA"/>
</dbReference>
<gene>
    <name evidence="2" type="ORF">NQT62_08515</name>
</gene>
<evidence type="ECO:0000256" key="1">
    <source>
        <dbReference type="ARBA" id="ARBA00022801"/>
    </source>
</evidence>
<dbReference type="RefSeq" id="WP_256764252.1">
    <property type="nucleotide sequence ID" value="NZ_JANIGO010000002.1"/>
</dbReference>
<dbReference type="PANTHER" id="PTHR31793:SF37">
    <property type="entry name" value="ACYL-COA THIOESTER HYDROLASE YBGC"/>
    <property type="match status" value="1"/>
</dbReference>
<evidence type="ECO:0000313" key="3">
    <source>
        <dbReference type="Proteomes" id="UP001204142"/>
    </source>
</evidence>
<comment type="caution">
    <text evidence="2">The sequence shown here is derived from an EMBL/GenBank/DDBJ whole genome shotgun (WGS) entry which is preliminary data.</text>
</comment>
<sequence length="160" mass="18083">MDALTNEELDTASGLKWSVPTPFVAKVQVQTVHMDEYRHTNNVVYLSWIQDIARLHSATQGLTFEDYVQLGVGCVARKHDIHYVQPSYAGDTLYVATWVQRNEGRSDMWRATEFIRKQDGALIAKGLTQWVCVDMATGRPKRQPPVFLSAYSTHPALSNT</sequence>